<gene>
    <name evidence="8" type="primary">ycf12</name>
    <name evidence="8" type="ORF">LEIZ87</name>
</gene>
<evidence type="ECO:0000256" key="2">
    <source>
        <dbReference type="ARBA" id="ARBA00022531"/>
    </source>
</evidence>
<accession>A0A0R6LUS8</accession>
<keyword evidence="6" id="KW-0604">Photosystem II</keyword>
<keyword evidence="4 7" id="KW-1133">Transmembrane helix</keyword>
<protein>
    <submittedName>
        <fullName evidence="8 9">Ycf12</fullName>
    </submittedName>
</protein>
<keyword evidence="8" id="KW-0150">Chloroplast</keyword>
<evidence type="ECO:0000256" key="1">
    <source>
        <dbReference type="ARBA" id="ARBA00004167"/>
    </source>
</evidence>
<reference evidence="9" key="2">
    <citation type="submission" date="2015-11" db="EMBL/GenBank/DDBJ databases">
        <title>The complete chloroplast genome of Wakame (Undaria pinnatifida), an important economic macroalga of the family Alariaceae.</title>
        <authorList>
            <person name="Zhang Y."/>
            <person name="Hsiao C.-D."/>
        </authorList>
    </citation>
    <scope>NUCLEOTIDE SEQUENCE</scope>
</reference>
<feature type="transmembrane region" description="Helical" evidence="7">
    <location>
        <begin position="6"/>
        <end position="26"/>
    </location>
</feature>
<dbReference type="RefSeq" id="YP_009182557.1">
    <property type="nucleotide sequence ID" value="NC_028503.1"/>
</dbReference>
<dbReference type="EMBL" id="KU200463">
    <property type="protein sequence ID" value="AMM05506.1"/>
    <property type="molecule type" value="Genomic_DNA"/>
</dbReference>
<evidence type="ECO:0000256" key="5">
    <source>
        <dbReference type="ARBA" id="ARBA00023136"/>
    </source>
</evidence>
<evidence type="ECO:0000256" key="6">
    <source>
        <dbReference type="ARBA" id="ARBA00023276"/>
    </source>
</evidence>
<dbReference type="GO" id="GO:0015979">
    <property type="term" value="P:photosynthesis"/>
    <property type="evidence" value="ECO:0007669"/>
    <property type="project" value="UniProtKB-KW"/>
</dbReference>
<dbReference type="InterPro" id="IPR010284">
    <property type="entry name" value="PSII_Ycf12_core-subunit"/>
</dbReference>
<dbReference type="Pfam" id="PF05969">
    <property type="entry name" value="PSII_Ycf12"/>
    <property type="match status" value="1"/>
</dbReference>
<keyword evidence="8" id="KW-0934">Plastid</keyword>
<dbReference type="GO" id="GO:0009523">
    <property type="term" value="C:photosystem II"/>
    <property type="evidence" value="ECO:0007669"/>
    <property type="project" value="UniProtKB-KW"/>
</dbReference>
<organism evidence="8">
    <name type="scientific">Undaria pinnatifida</name>
    <name type="common">Wakame</name>
    <name type="synonym">Alaria pinnatifida</name>
    <dbReference type="NCBI Taxonomy" id="74381"/>
    <lineage>
        <taxon>Eukaryota</taxon>
        <taxon>Sar</taxon>
        <taxon>Stramenopiles</taxon>
        <taxon>Ochrophyta</taxon>
        <taxon>PX clade</taxon>
        <taxon>Phaeophyceae</taxon>
        <taxon>Laminariales</taxon>
        <taxon>Alariaceae</taxon>
        <taxon>Undaria</taxon>
    </lineage>
</organism>
<dbReference type="AlphaFoldDB" id="A0A0R6LUS8"/>
<keyword evidence="5 7" id="KW-0472">Membrane</keyword>
<keyword evidence="3 7" id="KW-0812">Transmembrane</keyword>
<name>A0A0R6LUS8_UNDPI</name>
<keyword evidence="2" id="KW-0602">Photosynthesis</keyword>
<sequence>MNWQVIGQVITATLIIVSGPLIIFIAKKADL</sequence>
<evidence type="ECO:0000256" key="7">
    <source>
        <dbReference type="SAM" id="Phobius"/>
    </source>
</evidence>
<dbReference type="GeneID" id="26381333"/>
<evidence type="ECO:0000256" key="4">
    <source>
        <dbReference type="ARBA" id="ARBA00022989"/>
    </source>
</evidence>
<comment type="subcellular location">
    <subcellularLocation>
        <location evidence="1">Membrane</location>
        <topology evidence="1">Single-pass membrane protein</topology>
    </subcellularLocation>
</comment>
<proteinExistence type="predicted"/>
<evidence type="ECO:0000313" key="8">
    <source>
        <dbReference type="EMBL" id="AKG49982.1"/>
    </source>
</evidence>
<reference evidence="8" key="1">
    <citation type="journal article" date="2015" name="PLoS ONE">
        <title>Complete Plastid Genome Sequence of the Brown Alga Undaria pinnatifida.</title>
        <authorList>
            <person name="Zhang L."/>
            <person name="Wang X."/>
            <person name="Liu T."/>
            <person name="Wang G."/>
            <person name="Chi S."/>
            <person name="Liu C."/>
            <person name="Wang H."/>
        </authorList>
    </citation>
    <scope>NUCLEOTIDE SEQUENCE</scope>
</reference>
<evidence type="ECO:0000256" key="3">
    <source>
        <dbReference type="ARBA" id="ARBA00022692"/>
    </source>
</evidence>
<evidence type="ECO:0000313" key="9">
    <source>
        <dbReference type="EMBL" id="AMM05506.1"/>
    </source>
</evidence>
<geneLocation type="chloroplast" evidence="8"/>
<dbReference type="EMBL" id="KP298002">
    <property type="protein sequence ID" value="AKG49982.1"/>
    <property type="molecule type" value="Genomic_DNA"/>
</dbReference>